<feature type="transmembrane region" description="Helical" evidence="14">
    <location>
        <begin position="396"/>
        <end position="417"/>
    </location>
</feature>
<evidence type="ECO:0000256" key="3">
    <source>
        <dbReference type="ARBA" id="ARBA00022553"/>
    </source>
</evidence>
<keyword evidence="2" id="KW-0813">Transport</keyword>
<evidence type="ECO:0000313" key="16">
    <source>
        <dbReference type="EMBL" id="CAI3991136.1"/>
    </source>
</evidence>
<dbReference type="InterPro" id="IPR011992">
    <property type="entry name" value="EF-hand-dom_pair"/>
</dbReference>
<evidence type="ECO:0000313" key="18">
    <source>
        <dbReference type="Proteomes" id="UP001152797"/>
    </source>
</evidence>
<evidence type="ECO:0000256" key="7">
    <source>
        <dbReference type="ARBA" id="ARBA00022837"/>
    </source>
</evidence>
<gene>
    <name evidence="16" type="ORF">C1SCF055_LOCUS18066</name>
</gene>
<reference evidence="16" key="1">
    <citation type="submission" date="2022-10" db="EMBL/GenBank/DDBJ databases">
        <authorList>
            <person name="Chen Y."/>
            <person name="Dougan E. K."/>
            <person name="Chan C."/>
            <person name="Rhodes N."/>
            <person name="Thang M."/>
        </authorList>
    </citation>
    <scope>NUCLEOTIDE SEQUENCE</scope>
</reference>
<keyword evidence="3" id="KW-0597">Phosphoprotein</keyword>
<dbReference type="GO" id="GO:0005509">
    <property type="term" value="F:calcium ion binding"/>
    <property type="evidence" value="ECO:0007669"/>
    <property type="project" value="InterPro"/>
</dbReference>
<keyword evidence="8" id="KW-0851">Voltage-gated channel</keyword>
<dbReference type="InterPro" id="IPR002048">
    <property type="entry name" value="EF_hand_dom"/>
</dbReference>
<keyword evidence="18" id="KW-1185">Reference proteome</keyword>
<keyword evidence="4" id="KW-0109">Calcium transport</keyword>
<keyword evidence="11 14" id="KW-0472">Membrane</keyword>
<dbReference type="Gene3D" id="1.10.287.70">
    <property type="match status" value="1"/>
</dbReference>
<organism evidence="16">
    <name type="scientific">Cladocopium goreaui</name>
    <dbReference type="NCBI Taxonomy" id="2562237"/>
    <lineage>
        <taxon>Eukaryota</taxon>
        <taxon>Sar</taxon>
        <taxon>Alveolata</taxon>
        <taxon>Dinophyceae</taxon>
        <taxon>Suessiales</taxon>
        <taxon>Symbiodiniaceae</taxon>
        <taxon>Cladocopium</taxon>
    </lineage>
</organism>
<evidence type="ECO:0000256" key="14">
    <source>
        <dbReference type="SAM" id="Phobius"/>
    </source>
</evidence>
<keyword evidence="6 14" id="KW-0812">Transmembrane</keyword>
<feature type="domain" description="EF-hand" evidence="15">
    <location>
        <begin position="482"/>
        <end position="517"/>
    </location>
</feature>
<comment type="caution">
    <text evidence="16">The sequence shown here is derived from an EMBL/GenBank/DDBJ whole genome shotgun (WGS) entry which is preliminary data.</text>
</comment>
<keyword evidence="9 14" id="KW-1133">Transmembrane helix</keyword>
<dbReference type="AlphaFoldDB" id="A0A9P1CJ29"/>
<evidence type="ECO:0000256" key="11">
    <source>
        <dbReference type="ARBA" id="ARBA00023136"/>
    </source>
</evidence>
<dbReference type="SUPFAM" id="SSF47473">
    <property type="entry name" value="EF-hand"/>
    <property type="match status" value="1"/>
</dbReference>
<evidence type="ECO:0000256" key="13">
    <source>
        <dbReference type="ARBA" id="ARBA00023303"/>
    </source>
</evidence>
<dbReference type="Gene3D" id="1.20.120.350">
    <property type="entry name" value="Voltage-gated potassium channels. Chain C"/>
    <property type="match status" value="1"/>
</dbReference>
<dbReference type="Proteomes" id="UP001152797">
    <property type="component" value="Unassembled WGS sequence"/>
</dbReference>
<evidence type="ECO:0000256" key="2">
    <source>
        <dbReference type="ARBA" id="ARBA00022448"/>
    </source>
</evidence>
<dbReference type="InterPro" id="IPR005821">
    <property type="entry name" value="Ion_trans_dom"/>
</dbReference>
<feature type="transmembrane region" description="Helical" evidence="14">
    <location>
        <begin position="248"/>
        <end position="267"/>
    </location>
</feature>
<evidence type="ECO:0000256" key="6">
    <source>
        <dbReference type="ARBA" id="ARBA00022692"/>
    </source>
</evidence>
<reference evidence="17 18" key="2">
    <citation type="submission" date="2024-05" db="EMBL/GenBank/DDBJ databases">
        <authorList>
            <person name="Chen Y."/>
            <person name="Shah S."/>
            <person name="Dougan E. K."/>
            <person name="Thang M."/>
            <person name="Chan C."/>
        </authorList>
    </citation>
    <scope>NUCLEOTIDE SEQUENCE [LARGE SCALE GENOMIC DNA]</scope>
</reference>
<feature type="domain" description="EF-hand" evidence="15">
    <location>
        <begin position="441"/>
        <end position="476"/>
    </location>
</feature>
<dbReference type="GO" id="GO:0005891">
    <property type="term" value="C:voltage-gated calcium channel complex"/>
    <property type="evidence" value="ECO:0007669"/>
    <property type="project" value="TreeGrafter"/>
</dbReference>
<comment type="subcellular location">
    <subcellularLocation>
        <location evidence="1">Membrane</location>
        <topology evidence="1">Multi-pass membrane protein</topology>
    </subcellularLocation>
</comment>
<dbReference type="Gene3D" id="1.10.238.10">
    <property type="entry name" value="EF-hand"/>
    <property type="match status" value="1"/>
</dbReference>
<accession>A0A9P1CJ29</accession>
<evidence type="ECO:0000259" key="15">
    <source>
        <dbReference type="PROSITE" id="PS50222"/>
    </source>
</evidence>
<dbReference type="PROSITE" id="PS00018">
    <property type="entry name" value="EF_HAND_1"/>
    <property type="match status" value="1"/>
</dbReference>
<proteinExistence type="predicted"/>
<keyword evidence="13" id="KW-0407">Ion channel</keyword>
<dbReference type="InterPro" id="IPR050599">
    <property type="entry name" value="VDCC_alpha-1_subunit"/>
</dbReference>
<name>A0A9P1CJ29_9DINO</name>
<feature type="transmembrane region" description="Helical" evidence="14">
    <location>
        <begin position="317"/>
        <end position="339"/>
    </location>
</feature>
<dbReference type="PANTHER" id="PTHR45628:SF7">
    <property type="entry name" value="VOLTAGE-DEPENDENT CALCIUM CHANNEL TYPE A SUBUNIT ALPHA-1"/>
    <property type="match status" value="1"/>
</dbReference>
<evidence type="ECO:0000256" key="9">
    <source>
        <dbReference type="ARBA" id="ARBA00022989"/>
    </source>
</evidence>
<keyword evidence="5" id="KW-0107">Calcium channel</keyword>
<dbReference type="EMBL" id="CAMXCT030001557">
    <property type="protein sequence ID" value="CAL4778448.1"/>
    <property type="molecule type" value="Genomic_DNA"/>
</dbReference>
<evidence type="ECO:0000256" key="10">
    <source>
        <dbReference type="ARBA" id="ARBA00023065"/>
    </source>
</evidence>
<keyword evidence="7" id="KW-0106">Calcium</keyword>
<dbReference type="EMBL" id="CAMXCT020001557">
    <property type="protein sequence ID" value="CAL1144511.1"/>
    <property type="molecule type" value="Genomic_DNA"/>
</dbReference>
<protein>
    <submittedName>
        <fullName evidence="17">Voltage-dependent T-type calcium channel subunit alpha-1H</fullName>
    </submittedName>
</protein>
<evidence type="ECO:0000256" key="5">
    <source>
        <dbReference type="ARBA" id="ARBA00022673"/>
    </source>
</evidence>
<dbReference type="OrthoDB" id="5205528at2759"/>
<dbReference type="Pfam" id="PF00520">
    <property type="entry name" value="Ion_trans"/>
    <property type="match status" value="1"/>
</dbReference>
<evidence type="ECO:0000256" key="12">
    <source>
        <dbReference type="ARBA" id="ARBA00023180"/>
    </source>
</evidence>
<keyword evidence="10" id="KW-0406">Ion transport</keyword>
<evidence type="ECO:0000256" key="4">
    <source>
        <dbReference type="ARBA" id="ARBA00022568"/>
    </source>
</evidence>
<dbReference type="InterPro" id="IPR027359">
    <property type="entry name" value="Volt_channel_dom_sf"/>
</dbReference>
<dbReference type="SUPFAM" id="SSF81324">
    <property type="entry name" value="Voltage-gated potassium channels"/>
    <property type="match status" value="1"/>
</dbReference>
<dbReference type="EMBL" id="CAMXCT010001557">
    <property type="protein sequence ID" value="CAI3991136.1"/>
    <property type="molecule type" value="Genomic_DNA"/>
</dbReference>
<evidence type="ECO:0000313" key="17">
    <source>
        <dbReference type="EMBL" id="CAL4778448.1"/>
    </source>
</evidence>
<sequence>MLPNELLGNLGAVKLQLQSSSDGILQLSHQHREWQRSVESMLHSIEQQVFHISVESMAVSEVEVTVAETPQDLHHTSHGILGPNIGDDGGKSLPSFSLSPKKFFSTQLERRERYKKAKHLHSKKISALHPLLQSRKAVQQCPAGPLRKLLSEMLQSEDQDAPAMLSVTNRVRSFSASIAGSTWFEYGSGLVIFLNLIAIGFEAELSLEAGDYDTGFWFHGLERLFLCIYCAEALFRAFSFGWQILWDLWFLIDLALIFVGILALVVIPMSASKMTGFEKLLLVRGLRLLRLMRVLRMVHHFKIIWRLVSGFLTAWDTIFASAALILVTLFIFACIAIEFIAKDGELIRSPITQPVVEEYFMGVGRSMLTLIQFVTLDELRSFYYPLILERPWLSVYFFSILLVVSMGLLNLVTACLVENAMDNAAVTAEEERSTLKQKVRGALPSLIDIFQELDSDGSGLLTHQEVDNVPLEILPPRVLDSVYVDSMRDIFDLLDVNECGFLTQMEFVEGILNLCLLDMPVATMQNLKLLKIIHDQLLRIEHSVSKNDDPVIDFQEAGFGV</sequence>
<keyword evidence="12" id="KW-0325">Glycoprotein</keyword>
<dbReference type="PANTHER" id="PTHR45628">
    <property type="entry name" value="VOLTAGE-DEPENDENT CALCIUM CHANNEL TYPE A SUBUNIT ALPHA-1"/>
    <property type="match status" value="1"/>
</dbReference>
<dbReference type="GO" id="GO:0098703">
    <property type="term" value="P:calcium ion import across plasma membrane"/>
    <property type="evidence" value="ECO:0007669"/>
    <property type="project" value="TreeGrafter"/>
</dbReference>
<dbReference type="PROSITE" id="PS50222">
    <property type="entry name" value="EF_HAND_2"/>
    <property type="match status" value="2"/>
</dbReference>
<dbReference type="GO" id="GO:0008331">
    <property type="term" value="F:high voltage-gated calcium channel activity"/>
    <property type="evidence" value="ECO:0007669"/>
    <property type="project" value="TreeGrafter"/>
</dbReference>
<dbReference type="InterPro" id="IPR018247">
    <property type="entry name" value="EF_Hand_1_Ca_BS"/>
</dbReference>
<evidence type="ECO:0000256" key="1">
    <source>
        <dbReference type="ARBA" id="ARBA00004141"/>
    </source>
</evidence>
<evidence type="ECO:0000256" key="8">
    <source>
        <dbReference type="ARBA" id="ARBA00022882"/>
    </source>
</evidence>